<reference evidence="2" key="1">
    <citation type="submission" date="2019-10" db="EMBL/GenBank/DDBJ databases">
        <title>Lacipirellula parvula gen. nov., sp. nov., representing a lineage of planctomycetes widespread in freshwater anoxic habitats, and description of the family Lacipirellulaceae.</title>
        <authorList>
            <person name="Dedysh S.N."/>
            <person name="Kulichevskaya I.S."/>
            <person name="Beletsky A.V."/>
            <person name="Rakitin A.L."/>
            <person name="Mardanov A.V."/>
            <person name="Ivanova A.A."/>
            <person name="Saltykova V.X."/>
            <person name="Rijpstra W.I.C."/>
            <person name="Sinninghe Damste J.S."/>
            <person name="Ravin N.V."/>
        </authorList>
    </citation>
    <scope>NUCLEOTIDE SEQUENCE [LARGE SCALE GENOMIC DNA]</scope>
    <source>
        <strain evidence="2">PX69</strain>
    </source>
</reference>
<proteinExistence type="predicted"/>
<name>A0A5K7XEV6_9BACT</name>
<dbReference type="Proteomes" id="UP000326837">
    <property type="component" value="Chromosome"/>
</dbReference>
<keyword evidence="2" id="KW-1185">Reference proteome</keyword>
<evidence type="ECO:0000313" key="2">
    <source>
        <dbReference type="Proteomes" id="UP000326837"/>
    </source>
</evidence>
<gene>
    <name evidence="1" type="ORF">PLANPX_3023</name>
</gene>
<organism evidence="1 2">
    <name type="scientific">Lacipirellula parvula</name>
    <dbReference type="NCBI Taxonomy" id="2650471"/>
    <lineage>
        <taxon>Bacteria</taxon>
        <taxon>Pseudomonadati</taxon>
        <taxon>Planctomycetota</taxon>
        <taxon>Planctomycetia</taxon>
        <taxon>Pirellulales</taxon>
        <taxon>Lacipirellulaceae</taxon>
        <taxon>Lacipirellula</taxon>
    </lineage>
</organism>
<evidence type="ECO:0000313" key="1">
    <source>
        <dbReference type="EMBL" id="BBO33411.1"/>
    </source>
</evidence>
<dbReference type="EMBL" id="AP021861">
    <property type="protein sequence ID" value="BBO33411.1"/>
    <property type="molecule type" value="Genomic_DNA"/>
</dbReference>
<sequence>MFFCCDTLLLSGNQSDRAANFIAALQRCNSPGVHHSKPDSEPPLSSFVWNEVVFRSFKSGYLKAVDLVLFRQLHRAAAKRMYRFLDKRFYHKSRSGRWINYLSPTLRRFRWVQSSR</sequence>
<protein>
    <submittedName>
        <fullName evidence="1">Uncharacterized protein</fullName>
    </submittedName>
</protein>
<accession>A0A5K7XEV6</accession>
<dbReference type="AlphaFoldDB" id="A0A5K7XEV6"/>
<dbReference type="KEGG" id="lpav:PLANPX_3023"/>